<accession>A0A9N9BAY6</accession>
<evidence type="ECO:0000313" key="2">
    <source>
        <dbReference type="Proteomes" id="UP000789570"/>
    </source>
</evidence>
<organism evidence="1 2">
    <name type="scientific">Funneliformis caledonium</name>
    <dbReference type="NCBI Taxonomy" id="1117310"/>
    <lineage>
        <taxon>Eukaryota</taxon>
        <taxon>Fungi</taxon>
        <taxon>Fungi incertae sedis</taxon>
        <taxon>Mucoromycota</taxon>
        <taxon>Glomeromycotina</taxon>
        <taxon>Glomeromycetes</taxon>
        <taxon>Glomerales</taxon>
        <taxon>Glomeraceae</taxon>
        <taxon>Funneliformis</taxon>
    </lineage>
</organism>
<comment type="caution">
    <text evidence="1">The sequence shown here is derived from an EMBL/GenBank/DDBJ whole genome shotgun (WGS) entry which is preliminary data.</text>
</comment>
<proteinExistence type="predicted"/>
<dbReference type="AlphaFoldDB" id="A0A9N9BAY6"/>
<name>A0A9N9BAY6_9GLOM</name>
<dbReference type="EMBL" id="CAJVPQ010001529">
    <property type="protein sequence ID" value="CAG8557204.1"/>
    <property type="molecule type" value="Genomic_DNA"/>
</dbReference>
<keyword evidence="2" id="KW-1185">Reference proteome</keyword>
<protein>
    <submittedName>
        <fullName evidence="1">5169_t:CDS:1</fullName>
    </submittedName>
</protein>
<reference evidence="1" key="1">
    <citation type="submission" date="2021-06" db="EMBL/GenBank/DDBJ databases">
        <authorList>
            <person name="Kallberg Y."/>
            <person name="Tangrot J."/>
            <person name="Rosling A."/>
        </authorList>
    </citation>
    <scope>NUCLEOTIDE SEQUENCE</scope>
    <source>
        <strain evidence="1">UK204</strain>
    </source>
</reference>
<gene>
    <name evidence="1" type="ORF">FCALED_LOCUS6415</name>
</gene>
<evidence type="ECO:0000313" key="1">
    <source>
        <dbReference type="EMBL" id="CAG8557204.1"/>
    </source>
</evidence>
<sequence length="54" mass="6064">MTNDILSFNKKNTLDPVDLINTNDQGNLLFSNELINLVELFQKENTIAAQAVDL</sequence>
<dbReference type="Proteomes" id="UP000789570">
    <property type="component" value="Unassembled WGS sequence"/>
</dbReference>